<evidence type="ECO:0000256" key="5">
    <source>
        <dbReference type="SAM" id="Phobius"/>
    </source>
</evidence>
<protein>
    <submittedName>
        <fullName evidence="6">Uncharacterized protein</fullName>
    </submittedName>
</protein>
<comment type="similarity">
    <text evidence="2">Belongs to the PET117 family.</text>
</comment>
<sequence length="84" mass="9991">MSRTAWTVLTSATAFTCGVIYYVHYSQKRDRMQLREGVFSDMERQQKKIQNIHQLELQSDLTKIMKQHRKEGDEKLRLETNNDS</sequence>
<comment type="subcellular location">
    <subcellularLocation>
        <location evidence="1">Mitochondrion</location>
    </subcellularLocation>
</comment>
<evidence type="ECO:0000256" key="4">
    <source>
        <dbReference type="ARBA" id="ARBA00023128"/>
    </source>
</evidence>
<keyword evidence="5" id="KW-0812">Transmembrane</keyword>
<reference evidence="6" key="1">
    <citation type="submission" date="2014-12" db="EMBL/GenBank/DDBJ databases">
        <title>Insight into the proteome of Arion vulgaris.</title>
        <authorList>
            <person name="Aradska J."/>
            <person name="Bulat T."/>
            <person name="Smidak R."/>
            <person name="Sarate P."/>
            <person name="Gangsoo J."/>
            <person name="Sialana F."/>
            <person name="Bilban M."/>
            <person name="Lubec G."/>
        </authorList>
    </citation>
    <scope>NUCLEOTIDE SEQUENCE</scope>
    <source>
        <tissue evidence="6">Skin</tissue>
    </source>
</reference>
<dbReference type="GO" id="GO:0033617">
    <property type="term" value="P:mitochondrial respiratory chain complex IV assembly"/>
    <property type="evidence" value="ECO:0007669"/>
    <property type="project" value="TreeGrafter"/>
</dbReference>
<keyword evidence="5" id="KW-0472">Membrane</keyword>
<dbReference type="InterPro" id="IPR031568">
    <property type="entry name" value="Pet117"/>
</dbReference>
<dbReference type="PANTHER" id="PTHR28163">
    <property type="entry name" value="PROTEIN PET117 HOMOLOG, MITOCHONDRIAL"/>
    <property type="match status" value="1"/>
</dbReference>
<keyword evidence="4" id="KW-0496">Mitochondrion</keyword>
<keyword evidence="5" id="KW-1133">Transmembrane helix</keyword>
<dbReference type="AlphaFoldDB" id="A0A0B6ZMN6"/>
<accession>A0A0B6ZMN6</accession>
<dbReference type="PANTHER" id="PTHR28163:SF1">
    <property type="entry name" value="PROTEIN PET117 HOMOLOG, MITOCHONDRIAL"/>
    <property type="match status" value="1"/>
</dbReference>
<organism evidence="6">
    <name type="scientific">Arion vulgaris</name>
    <dbReference type="NCBI Taxonomy" id="1028688"/>
    <lineage>
        <taxon>Eukaryota</taxon>
        <taxon>Metazoa</taxon>
        <taxon>Spiralia</taxon>
        <taxon>Lophotrochozoa</taxon>
        <taxon>Mollusca</taxon>
        <taxon>Gastropoda</taxon>
        <taxon>Heterobranchia</taxon>
        <taxon>Euthyneura</taxon>
        <taxon>Panpulmonata</taxon>
        <taxon>Eupulmonata</taxon>
        <taxon>Stylommatophora</taxon>
        <taxon>Helicina</taxon>
        <taxon>Arionoidea</taxon>
        <taxon>Arionidae</taxon>
        <taxon>Arion</taxon>
    </lineage>
</organism>
<name>A0A0B6ZMN6_9EUPU</name>
<proteinExistence type="inferred from homology"/>
<dbReference type="GO" id="GO:0005739">
    <property type="term" value="C:mitochondrion"/>
    <property type="evidence" value="ECO:0007669"/>
    <property type="project" value="UniProtKB-SubCell"/>
</dbReference>
<dbReference type="EMBL" id="HACG01022802">
    <property type="protein sequence ID" value="CEK69667.1"/>
    <property type="molecule type" value="Transcribed_RNA"/>
</dbReference>
<feature type="transmembrane region" description="Helical" evidence="5">
    <location>
        <begin position="6"/>
        <end position="25"/>
    </location>
</feature>
<dbReference type="Pfam" id="PF15786">
    <property type="entry name" value="PET117"/>
    <property type="match status" value="1"/>
</dbReference>
<evidence type="ECO:0000256" key="3">
    <source>
        <dbReference type="ARBA" id="ARBA00022946"/>
    </source>
</evidence>
<evidence type="ECO:0000256" key="1">
    <source>
        <dbReference type="ARBA" id="ARBA00004173"/>
    </source>
</evidence>
<evidence type="ECO:0000313" key="6">
    <source>
        <dbReference type="EMBL" id="CEK69667.1"/>
    </source>
</evidence>
<keyword evidence="3" id="KW-0809">Transit peptide</keyword>
<evidence type="ECO:0000256" key="2">
    <source>
        <dbReference type="ARBA" id="ARBA00008197"/>
    </source>
</evidence>
<gene>
    <name evidence="6" type="primary">ORF71119</name>
</gene>